<keyword evidence="4" id="KW-1185">Reference proteome</keyword>
<dbReference type="CDD" id="cd21134">
    <property type="entry name" value="YTH"/>
    <property type="match status" value="1"/>
</dbReference>
<name>A0A813HBT1_POLGL</name>
<dbReference type="Gene3D" id="3.10.590.10">
    <property type="entry name" value="ph1033 like domains"/>
    <property type="match status" value="1"/>
</dbReference>
<dbReference type="GO" id="GO:1990247">
    <property type="term" value="F:N6-methyladenosine-containing RNA reader activity"/>
    <property type="evidence" value="ECO:0007669"/>
    <property type="project" value="TreeGrafter"/>
</dbReference>
<dbReference type="GO" id="GO:0003729">
    <property type="term" value="F:mRNA binding"/>
    <property type="evidence" value="ECO:0007669"/>
    <property type="project" value="TreeGrafter"/>
</dbReference>
<proteinExistence type="predicted"/>
<dbReference type="PANTHER" id="PTHR12357:SF3">
    <property type="entry name" value="YTH DOMAIN-CONTAINING PROTEIN 1"/>
    <property type="match status" value="1"/>
</dbReference>
<sequence>ACKTDPFGGFGRVFDVEWLRLQEVYNADVGHLRNPLDENRQVSFCRDGQEIPNKIGAELCRHFDIRVYNEDPKNYEPVVDESLPCLPSPPECRASPSASPPPGHGGGSLPLPVHVQPVLMLPGVQPRPGPPPPGPPPGPEPRRLHPGFGPPSPPQGYGGYSPPPGYHPQTPTFGHGMPPPWAMAPPPGHYVAQAAVEGMRPHRRGDGSHRRRRRQSSSNSESGSRRKRRRKSGERGSRTQRTQGEEVPDFKTISYDQYVQWWKKTHPEASPGGQPQAAPIPTTSSQSQPAEASPVAVAAPPPAASAEPRSVNPAQAVSRSALVAAAGGESFDRETRPVAVSTLSAAAAGVDLEEDSDSSSTASAASDLEEDAVYGKDLVGFGTASAPVEAGCEVLDDGYASVDDYM</sequence>
<feature type="non-terminal residue" evidence="3">
    <location>
        <position position="406"/>
    </location>
</feature>
<accession>A0A813HBT1</accession>
<dbReference type="PROSITE" id="PS50882">
    <property type="entry name" value="YTH"/>
    <property type="match status" value="1"/>
</dbReference>
<feature type="compositionally biased region" description="Pro residues" evidence="1">
    <location>
        <begin position="177"/>
        <end position="188"/>
    </location>
</feature>
<feature type="domain" description="YTH" evidence="2">
    <location>
        <begin position="1"/>
        <end position="63"/>
    </location>
</feature>
<feature type="region of interest" description="Disordered" evidence="1">
    <location>
        <begin position="264"/>
        <end position="315"/>
    </location>
</feature>
<dbReference type="Proteomes" id="UP000654075">
    <property type="component" value="Unassembled WGS sequence"/>
</dbReference>
<dbReference type="EMBL" id="CAJNNV010031277">
    <property type="protein sequence ID" value="CAE8635379.1"/>
    <property type="molecule type" value="Genomic_DNA"/>
</dbReference>
<dbReference type="InterPro" id="IPR007275">
    <property type="entry name" value="YTH_domain"/>
</dbReference>
<dbReference type="GO" id="GO:0048024">
    <property type="term" value="P:regulation of mRNA splicing, via spliceosome"/>
    <property type="evidence" value="ECO:0007669"/>
    <property type="project" value="TreeGrafter"/>
</dbReference>
<evidence type="ECO:0000259" key="2">
    <source>
        <dbReference type="PROSITE" id="PS50882"/>
    </source>
</evidence>
<feature type="region of interest" description="Disordered" evidence="1">
    <location>
        <begin position="347"/>
        <end position="369"/>
    </location>
</feature>
<dbReference type="OrthoDB" id="6103986at2759"/>
<feature type="compositionally biased region" description="Pro residues" evidence="1">
    <location>
        <begin position="125"/>
        <end position="139"/>
    </location>
</feature>
<evidence type="ECO:0000313" key="3">
    <source>
        <dbReference type="EMBL" id="CAE8635379.1"/>
    </source>
</evidence>
<evidence type="ECO:0000256" key="1">
    <source>
        <dbReference type="SAM" id="MobiDB-lite"/>
    </source>
</evidence>
<dbReference type="InterPro" id="IPR045168">
    <property type="entry name" value="YTH_prot"/>
</dbReference>
<dbReference type="GO" id="GO:0000398">
    <property type="term" value="P:mRNA splicing, via spliceosome"/>
    <property type="evidence" value="ECO:0007669"/>
    <property type="project" value="TreeGrafter"/>
</dbReference>
<feature type="region of interest" description="Disordered" evidence="1">
    <location>
        <begin position="88"/>
        <end position="251"/>
    </location>
</feature>
<dbReference type="PANTHER" id="PTHR12357">
    <property type="entry name" value="YTH YT521-B HOMOLOGY DOMAIN-CONTAINING"/>
    <property type="match status" value="1"/>
</dbReference>
<dbReference type="AlphaFoldDB" id="A0A813HBT1"/>
<protein>
    <recommendedName>
        <fullName evidence="2">YTH domain-containing protein</fullName>
    </recommendedName>
</protein>
<dbReference type="GO" id="GO:0005654">
    <property type="term" value="C:nucleoplasm"/>
    <property type="evidence" value="ECO:0007669"/>
    <property type="project" value="TreeGrafter"/>
</dbReference>
<dbReference type="Pfam" id="PF04146">
    <property type="entry name" value="YTH"/>
    <property type="match status" value="1"/>
</dbReference>
<feature type="compositionally biased region" description="Low complexity" evidence="1">
    <location>
        <begin position="289"/>
        <end position="308"/>
    </location>
</feature>
<evidence type="ECO:0000313" key="4">
    <source>
        <dbReference type="Proteomes" id="UP000654075"/>
    </source>
</evidence>
<gene>
    <name evidence="3" type="ORF">PGLA1383_LOCUS50975</name>
</gene>
<reference evidence="3" key="1">
    <citation type="submission" date="2021-02" db="EMBL/GenBank/DDBJ databases">
        <authorList>
            <person name="Dougan E. K."/>
            <person name="Rhodes N."/>
            <person name="Thang M."/>
            <person name="Chan C."/>
        </authorList>
    </citation>
    <scope>NUCLEOTIDE SEQUENCE</scope>
</reference>
<comment type="caution">
    <text evidence="3">The sequence shown here is derived from an EMBL/GenBank/DDBJ whole genome shotgun (WGS) entry which is preliminary data.</text>
</comment>
<organism evidence="3 4">
    <name type="scientific">Polarella glacialis</name>
    <name type="common">Dinoflagellate</name>
    <dbReference type="NCBI Taxonomy" id="89957"/>
    <lineage>
        <taxon>Eukaryota</taxon>
        <taxon>Sar</taxon>
        <taxon>Alveolata</taxon>
        <taxon>Dinophyceae</taxon>
        <taxon>Suessiales</taxon>
        <taxon>Suessiaceae</taxon>
        <taxon>Polarella</taxon>
    </lineage>
</organism>